<keyword evidence="10" id="KW-1185">Reference proteome</keyword>
<dbReference type="GO" id="GO:0035005">
    <property type="term" value="F:1-phosphatidylinositol-4-phosphate 3-kinase activity"/>
    <property type="evidence" value="ECO:0007669"/>
    <property type="project" value="UniProtKB-EC"/>
</dbReference>
<dbReference type="InterPro" id="IPR036940">
    <property type="entry name" value="PI3/4_kinase_cat_sf"/>
</dbReference>
<dbReference type="InterPro" id="IPR011009">
    <property type="entry name" value="Kinase-like_dom_sf"/>
</dbReference>
<dbReference type="PANTHER" id="PTHR10048:SF30">
    <property type="entry name" value="PHOSPHATIDYLINOSITOL 4-PHOSPHATE 3-KINASE C2 DOMAIN-CONTAINING SUBUNIT BETA"/>
    <property type="match status" value="1"/>
</dbReference>
<dbReference type="GO" id="GO:0016303">
    <property type="term" value="F:1-phosphatidylinositol-3-kinase activity"/>
    <property type="evidence" value="ECO:0007669"/>
    <property type="project" value="UniProtKB-EC"/>
</dbReference>
<dbReference type="Pfam" id="PF00168">
    <property type="entry name" value="C2"/>
    <property type="match status" value="1"/>
</dbReference>
<name>A0A4W5PQH8_9TELE</name>
<dbReference type="InterPro" id="IPR016024">
    <property type="entry name" value="ARM-type_fold"/>
</dbReference>
<dbReference type="GO" id="GO:0048015">
    <property type="term" value="P:phosphatidylinositol-mediated signaling"/>
    <property type="evidence" value="ECO:0007669"/>
    <property type="project" value="TreeGrafter"/>
</dbReference>
<comment type="catalytic activity">
    <reaction evidence="4">
        <text>a 1,2-diacyl-sn-glycero-3-phospho-(1D-myo-inositol) + ATP = a 1,2-diacyl-sn-glycero-3-phospho-(1D-myo-inositol-3-phosphate) + ADP + H(+)</text>
        <dbReference type="Rhea" id="RHEA:12709"/>
        <dbReference type="ChEBI" id="CHEBI:15378"/>
        <dbReference type="ChEBI" id="CHEBI:30616"/>
        <dbReference type="ChEBI" id="CHEBI:57880"/>
        <dbReference type="ChEBI" id="CHEBI:58088"/>
        <dbReference type="ChEBI" id="CHEBI:456216"/>
        <dbReference type="EC" id="2.7.1.137"/>
    </reaction>
    <physiologicalReaction direction="left-to-right" evidence="4">
        <dbReference type="Rhea" id="RHEA:12710"/>
    </physiologicalReaction>
</comment>
<feature type="domain" description="PIK helical" evidence="8">
    <location>
        <begin position="101"/>
        <end position="277"/>
    </location>
</feature>
<dbReference type="PROSITE" id="PS00915">
    <property type="entry name" value="PI3_4_KINASE_1"/>
    <property type="match status" value="1"/>
</dbReference>
<evidence type="ECO:0000256" key="1">
    <source>
        <dbReference type="ARBA" id="ARBA00006209"/>
    </source>
</evidence>
<dbReference type="SMART" id="SM00239">
    <property type="entry name" value="C2"/>
    <property type="match status" value="1"/>
</dbReference>
<feature type="domain" description="C2" evidence="6">
    <location>
        <begin position="705"/>
        <end position="832"/>
    </location>
</feature>
<proteinExistence type="inferred from homology"/>
<dbReference type="Pfam" id="PF00613">
    <property type="entry name" value="PI3Ka"/>
    <property type="match status" value="1"/>
</dbReference>
<dbReference type="SUPFAM" id="SSF56112">
    <property type="entry name" value="Protein kinase-like (PK-like)"/>
    <property type="match status" value="1"/>
</dbReference>
<dbReference type="InterPro" id="IPR042236">
    <property type="entry name" value="PI3K_accessory_sf"/>
</dbReference>
<dbReference type="GeneTree" id="ENSGT00940000158263"/>
<dbReference type="PROSITE" id="PS51545">
    <property type="entry name" value="PIK_HELICAL"/>
    <property type="match status" value="1"/>
</dbReference>
<keyword evidence="3" id="KW-0418">Kinase</keyword>
<evidence type="ECO:0000259" key="8">
    <source>
        <dbReference type="PROSITE" id="PS51545"/>
    </source>
</evidence>
<evidence type="ECO:0000259" key="6">
    <source>
        <dbReference type="PROSITE" id="PS50004"/>
    </source>
</evidence>
<dbReference type="PANTHER" id="PTHR10048">
    <property type="entry name" value="PHOSPHATIDYLINOSITOL KINASE"/>
    <property type="match status" value="1"/>
</dbReference>
<accession>A0A4W5PQH8</accession>
<dbReference type="InterPro" id="IPR036871">
    <property type="entry name" value="PX_dom_sf"/>
</dbReference>
<dbReference type="FunFam" id="1.25.40.70:FF:000017">
    <property type="entry name" value="Phosphatidylinositol-4-phosphate 3-kinase catalytic subunit type 2 beta"/>
    <property type="match status" value="1"/>
</dbReference>
<dbReference type="Pfam" id="PF00454">
    <property type="entry name" value="PI3_PI4_kinase"/>
    <property type="match status" value="1"/>
</dbReference>
<dbReference type="GO" id="GO:0005737">
    <property type="term" value="C:cytoplasm"/>
    <property type="evidence" value="ECO:0007669"/>
    <property type="project" value="TreeGrafter"/>
</dbReference>
<dbReference type="CDD" id="cd08381">
    <property type="entry name" value="C2B_PI3K_class_II"/>
    <property type="match status" value="1"/>
</dbReference>
<dbReference type="InterPro" id="IPR001263">
    <property type="entry name" value="PI3K_accessory_dom"/>
</dbReference>
<dbReference type="GO" id="GO:0005886">
    <property type="term" value="C:plasma membrane"/>
    <property type="evidence" value="ECO:0007669"/>
    <property type="project" value="TreeGrafter"/>
</dbReference>
<evidence type="ECO:0000256" key="3">
    <source>
        <dbReference type="ARBA" id="ARBA00022777"/>
    </source>
</evidence>
<dbReference type="GO" id="GO:0035091">
    <property type="term" value="F:phosphatidylinositol binding"/>
    <property type="evidence" value="ECO:0007669"/>
    <property type="project" value="InterPro"/>
</dbReference>
<evidence type="ECO:0000259" key="7">
    <source>
        <dbReference type="PROSITE" id="PS50290"/>
    </source>
</evidence>
<dbReference type="SUPFAM" id="SSF48371">
    <property type="entry name" value="ARM repeat"/>
    <property type="match status" value="1"/>
</dbReference>
<dbReference type="FunFam" id="1.10.1070.11:FF:000003">
    <property type="entry name" value="Phosphatidylinositol 4-phosphate 3-kinase C2 domain-containing subunit beta"/>
    <property type="match status" value="1"/>
</dbReference>
<dbReference type="GO" id="GO:0016477">
    <property type="term" value="P:cell migration"/>
    <property type="evidence" value="ECO:0007669"/>
    <property type="project" value="TreeGrafter"/>
</dbReference>
<reference evidence="9" key="2">
    <citation type="submission" date="2025-08" db="UniProtKB">
        <authorList>
            <consortium name="Ensembl"/>
        </authorList>
    </citation>
    <scope>IDENTIFICATION</scope>
</reference>
<dbReference type="Proteomes" id="UP000314982">
    <property type="component" value="Unassembled WGS sequence"/>
</dbReference>
<dbReference type="InterPro" id="IPR018936">
    <property type="entry name" value="PI3/4_kinase_CS"/>
</dbReference>
<evidence type="ECO:0000313" key="10">
    <source>
        <dbReference type="Proteomes" id="UP000314982"/>
    </source>
</evidence>
<evidence type="ECO:0000256" key="2">
    <source>
        <dbReference type="ARBA" id="ARBA00022679"/>
    </source>
</evidence>
<dbReference type="Ensembl" id="ENSHHUT00000066053.1">
    <property type="protein sequence ID" value="ENSHHUP00000063890.1"/>
    <property type="gene ID" value="ENSHHUG00000037334.1"/>
</dbReference>
<reference evidence="9" key="3">
    <citation type="submission" date="2025-09" db="UniProtKB">
        <authorList>
            <consortium name="Ensembl"/>
        </authorList>
    </citation>
    <scope>IDENTIFICATION</scope>
</reference>
<dbReference type="GO" id="GO:0005942">
    <property type="term" value="C:phosphatidylinositol 3-kinase complex"/>
    <property type="evidence" value="ECO:0007669"/>
    <property type="project" value="TreeGrafter"/>
</dbReference>
<dbReference type="Gene3D" id="1.10.1070.11">
    <property type="entry name" value="Phosphatidylinositol 3-/4-kinase, catalytic domain"/>
    <property type="match status" value="1"/>
</dbReference>
<dbReference type="SMART" id="SM00146">
    <property type="entry name" value="PI3Kc"/>
    <property type="match status" value="1"/>
</dbReference>
<evidence type="ECO:0000256" key="5">
    <source>
        <dbReference type="ARBA" id="ARBA00029297"/>
    </source>
</evidence>
<reference evidence="10" key="1">
    <citation type="submission" date="2018-06" db="EMBL/GenBank/DDBJ databases">
        <title>Genome assembly of Danube salmon.</title>
        <authorList>
            <person name="Macqueen D.J."/>
            <person name="Gundappa M.K."/>
        </authorList>
    </citation>
    <scope>NUCLEOTIDE SEQUENCE [LARGE SCALE GENOMIC DNA]</scope>
</reference>
<feature type="domain" description="PI3K/PI4K catalytic" evidence="7">
    <location>
        <begin position="346"/>
        <end position="624"/>
    </location>
</feature>
<dbReference type="PROSITE" id="PS50290">
    <property type="entry name" value="PI3_4_KINASE_3"/>
    <property type="match status" value="1"/>
</dbReference>
<evidence type="ECO:0000313" key="9">
    <source>
        <dbReference type="Ensembl" id="ENSHHUP00000063890.1"/>
    </source>
</evidence>
<dbReference type="Gene3D" id="3.30.1520.10">
    <property type="entry name" value="Phox-like domain"/>
    <property type="match status" value="1"/>
</dbReference>
<dbReference type="Gene3D" id="3.30.1010.10">
    <property type="entry name" value="Phosphatidylinositol 3-kinase Catalytic Subunit, Chain A, domain 4"/>
    <property type="match status" value="1"/>
</dbReference>
<dbReference type="InterPro" id="IPR000008">
    <property type="entry name" value="C2_dom"/>
</dbReference>
<dbReference type="Gene3D" id="2.60.40.150">
    <property type="entry name" value="C2 domain"/>
    <property type="match status" value="1"/>
</dbReference>
<dbReference type="InterPro" id="IPR000403">
    <property type="entry name" value="PI3/4_kinase_cat_dom"/>
</dbReference>
<sequence length="843" mass="95724">HRYTNHHLHPSASLSVLVEKLTAAILDLVELYCSTFNANFHTTVQSNRHTAPTQEAGLVTNVLSFSVYAAHRIPITWAASYEGFFLSCSLTHGGAELCAPQHTSKQQVSVYISLYFSSLAPLCLSRLTPEDKRLLWEKRSFCQSESGALPLVLASAPRWEWACLSDIYALLRQWACLNHHDALGLLHATFPDQELRRTAVQWMDSISDPELLDFLPQLVQALKYECYLDSPLVRFLLRRAIGDMRIAHYLFWLLKDTLQDSQFSGRYQHLLAGLLCCVGRGLREEFDRQCWLVTILAKVAQSVRDASPSSRQAILREGLEEVKQFFSVSSSCRLPLNPGMLVKAINIQSCSYFNSNAVPLKLSFQNLDPRGDNINVIFKSGDDLRQDMLTLQIIRIMNKIWIQEGLDMRMVIFRCFSTGRGRGMVEMIPQAETLRKIQGEHGVTGSFKDRPLADWLQKHNPTEDEYEKAVENFIYSCAGCCVATYILGICDRHNDNIMLKTSGHMFHIDFGKFLGHAQMFGNIKRDRAPFVFTSDMAYVINGGDKPSSRFHDFVDLCCEAYNLIRKHAHLFLNLLGLMLSCGIPELSDLDDLKYVYDALRPHESEADATMYFTRYTHILLFQCLTSDSATAACTDLSDNSHCVCPSPQAFVVKVEREGQQGSVLVQRSFEEFYELHSKLRLIFPSSKLPREHYPSLETCICVCVWVCTLSILIENVMLFKLYTVIVDILTTPLCLSQQPLQDGTDPDPYVKLYLLPDPQKTGKRKTKAARRTCNPTYNEMLVYDRIPRGDLQQRVIHLRVLGEGAFWENTLLGEAFIPLKTLTAGQCWADWHQLGTPSTDSTR</sequence>
<organism evidence="9 10">
    <name type="scientific">Hucho hucho</name>
    <name type="common">huchen</name>
    <dbReference type="NCBI Taxonomy" id="62062"/>
    <lineage>
        <taxon>Eukaryota</taxon>
        <taxon>Metazoa</taxon>
        <taxon>Chordata</taxon>
        <taxon>Craniata</taxon>
        <taxon>Vertebrata</taxon>
        <taxon>Euteleostomi</taxon>
        <taxon>Actinopterygii</taxon>
        <taxon>Neopterygii</taxon>
        <taxon>Teleostei</taxon>
        <taxon>Protacanthopterygii</taxon>
        <taxon>Salmoniformes</taxon>
        <taxon>Salmonidae</taxon>
        <taxon>Salmoninae</taxon>
        <taxon>Hucho</taxon>
    </lineage>
</organism>
<comment type="catalytic activity">
    <reaction evidence="5">
        <text>a 1,2-diacyl-sn-glycero-3-phospho-(1D-myo-inositol 4-phosphate) + ATP = a 1,2-diacyl-sn-glycero-3-phospho-(1D-myo-inositol-3,4-bisphosphate) + ADP + H(+)</text>
        <dbReference type="Rhea" id="RHEA:18373"/>
        <dbReference type="ChEBI" id="CHEBI:15378"/>
        <dbReference type="ChEBI" id="CHEBI:30616"/>
        <dbReference type="ChEBI" id="CHEBI:57658"/>
        <dbReference type="ChEBI" id="CHEBI:58178"/>
        <dbReference type="ChEBI" id="CHEBI:456216"/>
        <dbReference type="EC" id="2.7.1.154"/>
    </reaction>
    <physiologicalReaction direction="left-to-right" evidence="5">
        <dbReference type="Rhea" id="RHEA:18374"/>
    </physiologicalReaction>
</comment>
<dbReference type="AlphaFoldDB" id="A0A4W5PQH8"/>
<dbReference type="FunFam" id="3.30.1010.10:FF:000001">
    <property type="entry name" value="Phosphatidylinositol 4-phosphate 3-kinase C2 domain-containing subunit beta"/>
    <property type="match status" value="1"/>
</dbReference>
<evidence type="ECO:0000256" key="4">
    <source>
        <dbReference type="ARBA" id="ARBA00023985"/>
    </source>
</evidence>
<comment type="similarity">
    <text evidence="1">Belongs to the PI3/PI4-kinase family. Type III PI4K subfamily.</text>
</comment>
<dbReference type="PROSITE" id="PS00916">
    <property type="entry name" value="PI3_4_KINASE_2"/>
    <property type="match status" value="1"/>
</dbReference>
<dbReference type="Gene3D" id="1.25.40.70">
    <property type="entry name" value="Phosphatidylinositol 3-kinase, accessory domain (PIK)"/>
    <property type="match status" value="1"/>
</dbReference>
<dbReference type="InterPro" id="IPR015433">
    <property type="entry name" value="PI3/4_kinase"/>
</dbReference>
<protein>
    <submittedName>
        <fullName evidence="9">Phosphatidylinositol-4-phosphate 3-kinase catalytic subunit type 2 beta</fullName>
    </submittedName>
</protein>
<dbReference type="InterPro" id="IPR035892">
    <property type="entry name" value="C2_domain_sf"/>
</dbReference>
<dbReference type="GO" id="GO:0043491">
    <property type="term" value="P:phosphatidylinositol 3-kinase/protein kinase B signal transduction"/>
    <property type="evidence" value="ECO:0007669"/>
    <property type="project" value="TreeGrafter"/>
</dbReference>
<keyword evidence="2" id="KW-0808">Transferase</keyword>
<dbReference type="PROSITE" id="PS50004">
    <property type="entry name" value="C2"/>
    <property type="match status" value="1"/>
</dbReference>
<dbReference type="SUPFAM" id="SSF64268">
    <property type="entry name" value="PX domain"/>
    <property type="match status" value="1"/>
</dbReference>
<dbReference type="SUPFAM" id="SSF49562">
    <property type="entry name" value="C2 domain (Calcium/lipid-binding domain, CaLB)"/>
    <property type="match status" value="1"/>
</dbReference>
<dbReference type="SMART" id="SM00145">
    <property type="entry name" value="PI3Ka"/>
    <property type="match status" value="1"/>
</dbReference>